<dbReference type="Pfam" id="PF00067">
    <property type="entry name" value="p450"/>
    <property type="match status" value="2"/>
</dbReference>
<gene>
    <name evidence="10" type="ORF">RJ640_025224</name>
</gene>
<dbReference type="Gene3D" id="1.10.630.10">
    <property type="entry name" value="Cytochrome P450"/>
    <property type="match status" value="2"/>
</dbReference>
<comment type="cofactor">
    <cofactor evidence="1">
        <name>heme</name>
        <dbReference type="ChEBI" id="CHEBI:30413"/>
    </cofactor>
</comment>
<keyword evidence="7" id="KW-0560">Oxidoreductase</keyword>
<sequence length="989" mass="111626">MSYLLLAAITLVSGFLLFKFLTRGRGSKNLPGGSLGFPVIGETLSFLQAQTKDQGPEWINERVAKHGPVFKTSLMGSPTVIIVGQAGNKFILASDESVLAAKQPKTLSTISGKMNIFELTGSRYKLIKGAMLSFLKPESLQHNIKQMDDVVKTLLLQETKEKETIATVTFMKKLTFNIACNIIFGIQDEHTKDAFSHDFSQAFKAVWSLPVNFPGTTYWRGMRARSSIVARVLPIMKKKKEELLMGKLKPTSDIMSCLLALKDENEDAIPEEMIVDNFITLMIASHDTSAILLSLMVWKLSKEPEIYHKVLAEHLGILKSCEEREDKSLTWADMQKMKFTWRVAQELMRIIPPVFGSFRKALKDTSFGGYDIPKGWQVFWTSFGTHMNKDIFDNPTEFDPTRFENLSKPIPPYAYIPFGGGLHSCIGNEFARVETLTTIHRLVTMYEWSPLHSDEVITRQPMPYPSMGLPIKAESSSLVFGFRLLVGLKMTSCCHINIEFLAGVWHPHLKMSYLLLAAITLVSGFLLFKFLTKGPRPKNLPGGSLGFPVIGETLSFLQAQTKDQGPEWINERVTKHGPVFKTSLMGSPTVIIVGQAGNKFILNSDESVLAAKQPKTISTIAGKLNIVELTGSRYKLIKGAMVSFLKPESLQHNIKKIDDSVKTLLLRETKEKEIIATVTFMKRLTFNIACNVIFGIQDEHTKEAFSHDFFHAFKAVWSLPVNFPGTVYWRGMRARSRIIARLLPIMKKKKEELLSGKLKPTSDIVSCLLALKDENEEAIPEEMIVDNFITLMIASHDTSAILLSLMVWKLSKEPEIYRKVLAEHLGILKSCEEREDKSLTWADMQKMKYTWRVAQELMRIIPPVFGTFRKALKDTSFGGYDIPKGWQVFWTSYGTHMNKDIFDNPTEFDPARFKNLSKPIPPYAYLPFGGGLHSCIGNEFARVETLTTIHRLVTIYEWSPLHSDEVITRQPMPYPSMGLPIKVKPRISP</sequence>
<dbReference type="InterPro" id="IPR001128">
    <property type="entry name" value="Cyt_P450"/>
</dbReference>
<evidence type="ECO:0000256" key="4">
    <source>
        <dbReference type="ARBA" id="ARBA00022692"/>
    </source>
</evidence>
<dbReference type="GO" id="GO:0005506">
    <property type="term" value="F:iron ion binding"/>
    <property type="evidence" value="ECO:0007669"/>
    <property type="project" value="InterPro"/>
</dbReference>
<dbReference type="CDD" id="cd11043">
    <property type="entry name" value="CYP90-like"/>
    <property type="match status" value="2"/>
</dbReference>
<comment type="similarity">
    <text evidence="3">Belongs to the cytochrome P450 family.</text>
</comment>
<evidence type="ECO:0000256" key="7">
    <source>
        <dbReference type="ARBA" id="ARBA00023002"/>
    </source>
</evidence>
<dbReference type="SUPFAM" id="SSF48264">
    <property type="entry name" value="Cytochrome P450"/>
    <property type="match status" value="2"/>
</dbReference>
<evidence type="ECO:0008006" key="12">
    <source>
        <dbReference type="Google" id="ProtNLM"/>
    </source>
</evidence>
<dbReference type="PANTHER" id="PTHR24286:SF256">
    <property type="entry name" value="CYTOCHROME P450 FAMILY PROTEIN"/>
    <property type="match status" value="1"/>
</dbReference>
<dbReference type="Proteomes" id="UP001187471">
    <property type="component" value="Unassembled WGS sequence"/>
</dbReference>
<dbReference type="GO" id="GO:0016125">
    <property type="term" value="P:sterol metabolic process"/>
    <property type="evidence" value="ECO:0007669"/>
    <property type="project" value="TreeGrafter"/>
</dbReference>
<evidence type="ECO:0000256" key="8">
    <source>
        <dbReference type="ARBA" id="ARBA00023004"/>
    </source>
</evidence>
<dbReference type="GO" id="GO:0016705">
    <property type="term" value="F:oxidoreductase activity, acting on paired donors, with incorporation or reduction of molecular oxygen"/>
    <property type="evidence" value="ECO:0007669"/>
    <property type="project" value="InterPro"/>
</dbReference>
<keyword evidence="11" id="KW-1185">Reference proteome</keyword>
<dbReference type="PRINTS" id="PR00463">
    <property type="entry name" value="EP450I"/>
</dbReference>
<evidence type="ECO:0000256" key="9">
    <source>
        <dbReference type="ARBA" id="ARBA00023136"/>
    </source>
</evidence>
<comment type="subcellular location">
    <subcellularLocation>
        <location evidence="2">Membrane</location>
        <topology evidence="2">Single-pass membrane protein</topology>
    </subcellularLocation>
</comment>
<evidence type="ECO:0000256" key="5">
    <source>
        <dbReference type="ARBA" id="ARBA00022723"/>
    </source>
</evidence>
<dbReference type="EMBL" id="JAVXUO010000387">
    <property type="protein sequence ID" value="KAK2992721.1"/>
    <property type="molecule type" value="Genomic_DNA"/>
</dbReference>
<evidence type="ECO:0000256" key="3">
    <source>
        <dbReference type="ARBA" id="ARBA00010617"/>
    </source>
</evidence>
<evidence type="ECO:0000256" key="2">
    <source>
        <dbReference type="ARBA" id="ARBA00004167"/>
    </source>
</evidence>
<accession>A0AA88RYX7</accession>
<dbReference type="InterPro" id="IPR017972">
    <property type="entry name" value="Cyt_P450_CS"/>
</dbReference>
<protein>
    <recommendedName>
        <fullName evidence="12">Taxadiene 5-alpha hydroxylase</fullName>
    </recommendedName>
</protein>
<dbReference type="GO" id="GO:0004497">
    <property type="term" value="F:monooxygenase activity"/>
    <property type="evidence" value="ECO:0007669"/>
    <property type="project" value="InterPro"/>
</dbReference>
<dbReference type="GO" id="GO:0016020">
    <property type="term" value="C:membrane"/>
    <property type="evidence" value="ECO:0007669"/>
    <property type="project" value="UniProtKB-SubCell"/>
</dbReference>
<keyword evidence="5" id="KW-0479">Metal-binding</keyword>
<keyword evidence="4" id="KW-0812">Transmembrane</keyword>
<comment type="caution">
    <text evidence="10">The sequence shown here is derived from an EMBL/GenBank/DDBJ whole genome shotgun (WGS) entry which is preliminary data.</text>
</comment>
<dbReference type="PANTHER" id="PTHR24286">
    <property type="entry name" value="CYTOCHROME P450 26"/>
    <property type="match status" value="1"/>
</dbReference>
<dbReference type="GO" id="GO:0020037">
    <property type="term" value="F:heme binding"/>
    <property type="evidence" value="ECO:0007669"/>
    <property type="project" value="InterPro"/>
</dbReference>
<keyword evidence="6" id="KW-1133">Transmembrane helix</keyword>
<evidence type="ECO:0000256" key="6">
    <source>
        <dbReference type="ARBA" id="ARBA00022989"/>
    </source>
</evidence>
<dbReference type="PROSITE" id="PS00086">
    <property type="entry name" value="CYTOCHROME_P450"/>
    <property type="match status" value="2"/>
</dbReference>
<dbReference type="InterPro" id="IPR036396">
    <property type="entry name" value="Cyt_P450_sf"/>
</dbReference>
<reference evidence="10" key="1">
    <citation type="submission" date="2022-12" db="EMBL/GenBank/DDBJ databases">
        <title>Draft genome assemblies for two species of Escallonia (Escalloniales).</title>
        <authorList>
            <person name="Chanderbali A."/>
            <person name="Dervinis C."/>
            <person name="Anghel I."/>
            <person name="Soltis D."/>
            <person name="Soltis P."/>
            <person name="Zapata F."/>
        </authorList>
    </citation>
    <scope>NUCLEOTIDE SEQUENCE</scope>
    <source>
        <strain evidence="10">UCBG92.1500</strain>
        <tissue evidence="10">Leaf</tissue>
    </source>
</reference>
<dbReference type="AlphaFoldDB" id="A0AA88RYX7"/>
<evidence type="ECO:0000313" key="11">
    <source>
        <dbReference type="Proteomes" id="UP001187471"/>
    </source>
</evidence>
<keyword evidence="8" id="KW-0408">Iron</keyword>
<dbReference type="FunFam" id="1.10.630.10:FF:000022">
    <property type="entry name" value="Taxadiene 5-alpha hydroxylase"/>
    <property type="match status" value="2"/>
</dbReference>
<name>A0AA88RYX7_9ASTE</name>
<dbReference type="InterPro" id="IPR002401">
    <property type="entry name" value="Cyt_P450_E_grp-I"/>
</dbReference>
<organism evidence="10 11">
    <name type="scientific">Escallonia rubra</name>
    <dbReference type="NCBI Taxonomy" id="112253"/>
    <lineage>
        <taxon>Eukaryota</taxon>
        <taxon>Viridiplantae</taxon>
        <taxon>Streptophyta</taxon>
        <taxon>Embryophyta</taxon>
        <taxon>Tracheophyta</taxon>
        <taxon>Spermatophyta</taxon>
        <taxon>Magnoliopsida</taxon>
        <taxon>eudicotyledons</taxon>
        <taxon>Gunneridae</taxon>
        <taxon>Pentapetalae</taxon>
        <taxon>asterids</taxon>
        <taxon>campanulids</taxon>
        <taxon>Escalloniales</taxon>
        <taxon>Escalloniaceae</taxon>
        <taxon>Escallonia</taxon>
    </lineage>
</organism>
<proteinExistence type="inferred from homology"/>
<evidence type="ECO:0000313" key="10">
    <source>
        <dbReference type="EMBL" id="KAK2992721.1"/>
    </source>
</evidence>
<keyword evidence="9" id="KW-0472">Membrane</keyword>
<evidence type="ECO:0000256" key="1">
    <source>
        <dbReference type="ARBA" id="ARBA00001971"/>
    </source>
</evidence>